<dbReference type="Gene3D" id="2.30.110.10">
    <property type="entry name" value="Electron Transport, Fmn-binding Protein, Chain A"/>
    <property type="match status" value="1"/>
</dbReference>
<dbReference type="Pfam" id="PF12766">
    <property type="entry name" value="Pyridox_oxase_2"/>
    <property type="match status" value="1"/>
</dbReference>
<dbReference type="InterPro" id="IPR024624">
    <property type="entry name" value="Pyridox_Oxase_Alr4036_FMN-bd"/>
</dbReference>
<dbReference type="GO" id="GO:0010181">
    <property type="term" value="F:FMN binding"/>
    <property type="evidence" value="ECO:0007669"/>
    <property type="project" value="InterPro"/>
</dbReference>
<gene>
    <name evidence="6" type="ORF">K4G66_02485</name>
</gene>
<sequence>MISSDSSLKDILEHVWGMLGRGGADARHPYHFPALATYGPQGIQQRTVVLRKVDQASRQFHCYSDYRTQKLKDLKQHANAHWLFYDHGSKEQIRVKVQIRWHHQDEEAREVWQDIPPKNRADYIGPVPPGTHSERYTSNLPEEFQQGPSEQNTRHGFENFVLMISEVQELDFLKLQKDGHLRAQFKWQGKQWKKYWIAP</sequence>
<dbReference type="PANTHER" id="PTHR10851:SF3">
    <property type="entry name" value="PYRIDOXINE_PYRIDOXAMINE 5'-PHOSPHATE OXIDASE 2"/>
    <property type="match status" value="1"/>
</dbReference>
<dbReference type="InterPro" id="IPR012349">
    <property type="entry name" value="Split_barrel_FMN-bd"/>
</dbReference>
<organism evidence="6">
    <name type="scientific">Roseihalotalea indica</name>
    <dbReference type="NCBI Taxonomy" id="2867963"/>
    <lineage>
        <taxon>Bacteria</taxon>
        <taxon>Pseudomonadati</taxon>
        <taxon>Bacteroidota</taxon>
        <taxon>Cytophagia</taxon>
        <taxon>Cytophagales</taxon>
        <taxon>Catalimonadaceae</taxon>
        <taxon>Roseihalotalea</taxon>
    </lineage>
</organism>
<dbReference type="GO" id="GO:0008615">
    <property type="term" value="P:pyridoxine biosynthetic process"/>
    <property type="evidence" value="ECO:0007669"/>
    <property type="project" value="InterPro"/>
</dbReference>
<name>A0AA49GNG2_9BACT</name>
<reference evidence="6" key="2">
    <citation type="journal article" date="2024" name="Antonie Van Leeuwenhoek">
        <title>Roseihalotalea indica gen. nov., sp. nov., a halophilic Bacteroidetes from mesopelagic Southwest Indian Ocean with higher carbohydrate metabolic potential.</title>
        <authorList>
            <person name="Chen B."/>
            <person name="Zhang M."/>
            <person name="Lin D."/>
            <person name="Ye J."/>
            <person name="Tang K."/>
        </authorList>
    </citation>
    <scope>NUCLEOTIDE SEQUENCE</scope>
    <source>
        <strain evidence="6">TK19036</strain>
    </source>
</reference>
<protein>
    <submittedName>
        <fullName evidence="6">Pyridoxamine 5'-phosphate oxidase family protein</fullName>
    </submittedName>
</protein>
<accession>A0AA49GNG2</accession>
<dbReference type="SUPFAM" id="SSF50475">
    <property type="entry name" value="FMN-binding split barrel"/>
    <property type="match status" value="1"/>
</dbReference>
<evidence type="ECO:0000256" key="3">
    <source>
        <dbReference type="ARBA" id="ARBA00022643"/>
    </source>
</evidence>
<dbReference type="AlphaFoldDB" id="A0AA49GNG2"/>
<keyword evidence="3" id="KW-0288">FMN</keyword>
<dbReference type="PANTHER" id="PTHR10851">
    <property type="entry name" value="PYRIDOXINE-5-PHOSPHATE OXIDASE"/>
    <property type="match status" value="1"/>
</dbReference>
<dbReference type="InterPro" id="IPR000659">
    <property type="entry name" value="Pyridox_Oxase"/>
</dbReference>
<evidence type="ECO:0000313" key="6">
    <source>
        <dbReference type="EMBL" id="WKN37577.1"/>
    </source>
</evidence>
<evidence type="ECO:0000259" key="5">
    <source>
        <dbReference type="Pfam" id="PF12766"/>
    </source>
</evidence>
<evidence type="ECO:0000256" key="4">
    <source>
        <dbReference type="ARBA" id="ARBA00023002"/>
    </source>
</evidence>
<feature type="domain" description="Pyridoxamine 5'-phosphate oxidase Alr4036 family FMN-binding" evidence="5">
    <location>
        <begin position="27"/>
        <end position="99"/>
    </location>
</feature>
<reference evidence="6" key="1">
    <citation type="journal article" date="2023" name="Comput. Struct. Biotechnol. J.">
        <title>Discovery of a novel marine Bacteroidetes with a rich repertoire of carbohydrate-active enzymes.</title>
        <authorList>
            <person name="Chen B."/>
            <person name="Liu G."/>
            <person name="Chen Q."/>
            <person name="Wang H."/>
            <person name="Liu L."/>
            <person name="Tang K."/>
        </authorList>
    </citation>
    <scope>NUCLEOTIDE SEQUENCE</scope>
    <source>
        <strain evidence="6">TK19036</strain>
    </source>
</reference>
<keyword evidence="2" id="KW-0285">Flavoprotein</keyword>
<dbReference type="EMBL" id="CP120682">
    <property type="protein sequence ID" value="WKN37577.1"/>
    <property type="molecule type" value="Genomic_DNA"/>
</dbReference>
<evidence type="ECO:0000256" key="2">
    <source>
        <dbReference type="ARBA" id="ARBA00022630"/>
    </source>
</evidence>
<evidence type="ECO:0000256" key="1">
    <source>
        <dbReference type="ARBA" id="ARBA00001917"/>
    </source>
</evidence>
<keyword evidence="4" id="KW-0560">Oxidoreductase</keyword>
<dbReference type="GO" id="GO:0004733">
    <property type="term" value="F:pyridoxamine phosphate oxidase activity"/>
    <property type="evidence" value="ECO:0007669"/>
    <property type="project" value="InterPro"/>
</dbReference>
<proteinExistence type="predicted"/>
<comment type="cofactor">
    <cofactor evidence="1">
        <name>FMN</name>
        <dbReference type="ChEBI" id="CHEBI:58210"/>
    </cofactor>
</comment>